<reference evidence="3 4" key="1">
    <citation type="submission" date="2022-02" db="EMBL/GenBank/DDBJ databases">
        <title>Genome of Erysipelotrichaceae sp. nov. NSJ-176 isolated from human feces.</title>
        <authorList>
            <person name="Abdugheni R."/>
        </authorList>
    </citation>
    <scope>NUCLEOTIDE SEQUENCE [LARGE SCALE GENOMIC DNA]</scope>
    <source>
        <strain evidence="3 4">NSJ-176</strain>
    </source>
</reference>
<protein>
    <submittedName>
        <fullName evidence="3">Inositol monophosphatase</fullName>
    </submittedName>
</protein>
<dbReference type="EMBL" id="JAKVPQ010000011">
    <property type="protein sequence ID" value="MCH4286106.1"/>
    <property type="molecule type" value="Genomic_DNA"/>
</dbReference>
<evidence type="ECO:0000313" key="4">
    <source>
        <dbReference type="Proteomes" id="UP001202402"/>
    </source>
</evidence>
<name>A0ABS9R8W6_9FIRM</name>
<comment type="caution">
    <text evidence="3">The sequence shown here is derived from an EMBL/GenBank/DDBJ whole genome shotgun (WGS) entry which is preliminary data.</text>
</comment>
<dbReference type="InterPro" id="IPR020583">
    <property type="entry name" value="Inositol_monoP_metal-BS"/>
</dbReference>
<gene>
    <name evidence="3" type="ORF">LQE99_13345</name>
</gene>
<sequence length="237" mass="27333">MRETIWCKKLFDTSIQAGKLALSMQKDIINEGKDIIREDKEDDMHYAMRQAKTKADVMVQDMLLKAMMDDRDILTLDVEEESDLVACFPCQDERYTLVIDPIDGTLQYLNQSDTYSICSAILHQQDILTAVVYFPKRDTLYCYEPQYGARFFMNASQCDFQDGKVIDAQHALVKRIYKNDRVKEEIWKVMEAAGYEIIDDRTCCCPDALLACMRKEAIAYLSDTRNIRDILVGAILS</sequence>
<organism evidence="3 4">
    <name type="scientific">Amedibacillus hominis</name>
    <dbReference type="NCBI Taxonomy" id="2897776"/>
    <lineage>
        <taxon>Bacteria</taxon>
        <taxon>Bacillati</taxon>
        <taxon>Bacillota</taxon>
        <taxon>Erysipelotrichia</taxon>
        <taxon>Erysipelotrichales</taxon>
        <taxon>Erysipelotrichaceae</taxon>
        <taxon>Amedibacillus</taxon>
    </lineage>
</organism>
<evidence type="ECO:0000313" key="3">
    <source>
        <dbReference type="EMBL" id="MCH4286106.1"/>
    </source>
</evidence>
<accession>A0ABS9R8W6</accession>
<evidence type="ECO:0000256" key="1">
    <source>
        <dbReference type="ARBA" id="ARBA00022723"/>
    </source>
</evidence>
<dbReference type="SUPFAM" id="SSF56655">
    <property type="entry name" value="Carbohydrate phosphatase"/>
    <property type="match status" value="1"/>
</dbReference>
<dbReference type="Gene3D" id="3.30.540.10">
    <property type="entry name" value="Fructose-1,6-Bisphosphatase, subunit A, domain 1"/>
    <property type="match status" value="1"/>
</dbReference>
<keyword evidence="1" id="KW-0479">Metal-binding</keyword>
<dbReference type="InterPro" id="IPR000760">
    <property type="entry name" value="Inositol_monophosphatase-like"/>
</dbReference>
<dbReference type="PROSITE" id="PS00629">
    <property type="entry name" value="IMP_1"/>
    <property type="match status" value="1"/>
</dbReference>
<keyword evidence="4" id="KW-1185">Reference proteome</keyword>
<evidence type="ECO:0000256" key="2">
    <source>
        <dbReference type="ARBA" id="ARBA00022842"/>
    </source>
</evidence>
<dbReference type="Proteomes" id="UP001202402">
    <property type="component" value="Unassembled WGS sequence"/>
</dbReference>
<dbReference type="RefSeq" id="WP_117453116.1">
    <property type="nucleotide sequence ID" value="NZ_JAKVPQ010000011.1"/>
</dbReference>
<dbReference type="Pfam" id="PF00459">
    <property type="entry name" value="Inositol_P"/>
    <property type="match status" value="1"/>
</dbReference>
<keyword evidence="2" id="KW-0460">Magnesium</keyword>
<proteinExistence type="predicted"/>